<evidence type="ECO:0000313" key="6">
    <source>
        <dbReference type="EMBL" id="MBB2180806.1"/>
    </source>
</evidence>
<dbReference type="Proteomes" id="UP000525623">
    <property type="component" value="Unassembled WGS sequence"/>
</dbReference>
<dbReference type="PRINTS" id="PR00039">
    <property type="entry name" value="HTHLYSR"/>
</dbReference>
<feature type="domain" description="HTH lysR-type" evidence="5">
    <location>
        <begin position="22"/>
        <end position="74"/>
    </location>
</feature>
<dbReference type="EMBL" id="JABEQL010000032">
    <property type="protein sequence ID" value="MBB2180806.1"/>
    <property type="molecule type" value="Genomic_DNA"/>
</dbReference>
<dbReference type="InterPro" id="IPR036390">
    <property type="entry name" value="WH_DNA-bd_sf"/>
</dbReference>
<dbReference type="GO" id="GO:0003700">
    <property type="term" value="F:DNA-binding transcription factor activity"/>
    <property type="evidence" value="ECO:0007669"/>
    <property type="project" value="InterPro"/>
</dbReference>
<dbReference type="InterPro" id="IPR000847">
    <property type="entry name" value="LysR_HTH_N"/>
</dbReference>
<dbReference type="InterPro" id="IPR036388">
    <property type="entry name" value="WH-like_DNA-bd_sf"/>
</dbReference>
<evidence type="ECO:0000256" key="3">
    <source>
        <dbReference type="ARBA" id="ARBA00023125"/>
    </source>
</evidence>
<dbReference type="Pfam" id="PF03466">
    <property type="entry name" value="LysR_substrate"/>
    <property type="match status" value="1"/>
</dbReference>
<evidence type="ECO:0000256" key="2">
    <source>
        <dbReference type="ARBA" id="ARBA00023015"/>
    </source>
</evidence>
<dbReference type="Gene3D" id="3.40.190.10">
    <property type="entry name" value="Periplasmic binding protein-like II"/>
    <property type="match status" value="2"/>
</dbReference>
<dbReference type="PROSITE" id="PS50931">
    <property type="entry name" value="HTH_LYSR"/>
    <property type="match status" value="1"/>
</dbReference>
<protein>
    <submittedName>
        <fullName evidence="6">LysR family transcriptional regulator</fullName>
    </submittedName>
</protein>
<evidence type="ECO:0000256" key="4">
    <source>
        <dbReference type="ARBA" id="ARBA00023163"/>
    </source>
</evidence>
<dbReference type="GO" id="GO:0005829">
    <property type="term" value="C:cytosol"/>
    <property type="evidence" value="ECO:0007669"/>
    <property type="project" value="TreeGrafter"/>
</dbReference>
<dbReference type="PANTHER" id="PTHR30419">
    <property type="entry name" value="HTH-TYPE TRANSCRIPTIONAL REGULATOR YBHD"/>
    <property type="match status" value="1"/>
</dbReference>
<dbReference type="SUPFAM" id="SSF53850">
    <property type="entry name" value="Periplasmic binding protein-like II"/>
    <property type="match status" value="1"/>
</dbReference>
<organism evidence="6 7">
    <name type="scientific">Gluconacetobacter tumulicola</name>
    <dbReference type="NCBI Taxonomy" id="1017177"/>
    <lineage>
        <taxon>Bacteria</taxon>
        <taxon>Pseudomonadati</taxon>
        <taxon>Pseudomonadota</taxon>
        <taxon>Alphaproteobacteria</taxon>
        <taxon>Acetobacterales</taxon>
        <taxon>Acetobacteraceae</taxon>
        <taxon>Gluconacetobacter</taxon>
    </lineage>
</organism>
<name>A0A7W4P7V8_9PROT</name>
<reference evidence="6 7" key="1">
    <citation type="submission" date="2020-04" db="EMBL/GenBank/DDBJ databases">
        <title>Description of novel Gluconacetobacter.</title>
        <authorList>
            <person name="Sombolestani A."/>
        </authorList>
    </citation>
    <scope>NUCLEOTIDE SEQUENCE [LARGE SCALE GENOMIC DNA]</scope>
    <source>
        <strain evidence="6 7">LMG 27725</strain>
    </source>
</reference>
<keyword evidence="3" id="KW-0238">DNA-binding</keyword>
<dbReference type="AlphaFoldDB" id="A0A7W4P7V8"/>
<dbReference type="Gene3D" id="1.10.10.10">
    <property type="entry name" value="Winged helix-like DNA-binding domain superfamily/Winged helix DNA-binding domain"/>
    <property type="match status" value="1"/>
</dbReference>
<dbReference type="InterPro" id="IPR005119">
    <property type="entry name" value="LysR_subst-bd"/>
</dbReference>
<proteinExistence type="inferred from homology"/>
<keyword evidence="7" id="KW-1185">Reference proteome</keyword>
<dbReference type="InterPro" id="IPR050950">
    <property type="entry name" value="HTH-type_LysR_regulators"/>
</dbReference>
<dbReference type="GO" id="GO:0003677">
    <property type="term" value="F:DNA binding"/>
    <property type="evidence" value="ECO:0007669"/>
    <property type="project" value="UniProtKB-KW"/>
</dbReference>
<dbReference type="Pfam" id="PF00126">
    <property type="entry name" value="HTH_1"/>
    <property type="match status" value="1"/>
</dbReference>
<evidence type="ECO:0000256" key="1">
    <source>
        <dbReference type="ARBA" id="ARBA00009437"/>
    </source>
</evidence>
<evidence type="ECO:0000313" key="7">
    <source>
        <dbReference type="Proteomes" id="UP000525623"/>
    </source>
</evidence>
<comment type="similarity">
    <text evidence="1">Belongs to the LysR transcriptional regulatory family.</text>
</comment>
<dbReference type="PANTHER" id="PTHR30419:SF2">
    <property type="entry name" value="LYSR FAMILY TRANSCRIPTIONAL REGULATOR"/>
    <property type="match status" value="1"/>
</dbReference>
<accession>A0A7W4P7V8</accession>
<sequence length="319" mass="34665">MAASTKKTVPGKTKLRLHSAVLHYFDAVHRAGSVREAARRLNVASSAVNRQILYLEEELGTPLFMRLSSGMRLTSAGELLAHHVQLVLRDAEEVSSRLDQLRGLHAGHVEVATVEGLCAFILPEAIGLLARRHPRITVGVQVLDTRDIPGAIARGDAHMGLAFEVSKQPDIRQLHVAPFVLGAIVRPDSPLAVRRVSALSDYFDMPVILPKSNFANRAQLDALLPHAIRQECRRYDVGSIELMKQLVLRNAGVAFMTQVGIEPELRAGTLQHIPIDHHRKRVVSNLGLYAHATAPLPVAADALARHLIGVMGAGGVPTP</sequence>
<keyword evidence="2" id="KW-0805">Transcription regulation</keyword>
<keyword evidence="4" id="KW-0804">Transcription</keyword>
<dbReference type="SUPFAM" id="SSF46785">
    <property type="entry name" value="Winged helix' DNA-binding domain"/>
    <property type="match status" value="1"/>
</dbReference>
<comment type="caution">
    <text evidence="6">The sequence shown here is derived from an EMBL/GenBank/DDBJ whole genome shotgun (WGS) entry which is preliminary data.</text>
</comment>
<evidence type="ECO:0000259" key="5">
    <source>
        <dbReference type="PROSITE" id="PS50931"/>
    </source>
</evidence>
<gene>
    <name evidence="6" type="ORF">HLH29_16860</name>
</gene>